<evidence type="ECO:0000256" key="1">
    <source>
        <dbReference type="SAM" id="Coils"/>
    </source>
</evidence>
<evidence type="ECO:0000256" key="2">
    <source>
        <dbReference type="SAM" id="MobiDB-lite"/>
    </source>
</evidence>
<proteinExistence type="predicted"/>
<dbReference type="AlphaFoldDB" id="A0A8S1VBW0"/>
<feature type="region of interest" description="Disordered" evidence="2">
    <location>
        <begin position="93"/>
        <end position="115"/>
    </location>
</feature>
<comment type="caution">
    <text evidence="3">The sequence shown here is derived from an EMBL/GenBank/DDBJ whole genome shotgun (WGS) entry which is preliminary data.</text>
</comment>
<keyword evidence="1" id="KW-0175">Coiled coil</keyword>
<accession>A0A8S1VBW0</accession>
<sequence>MQINILLRLHDLVIHQNLFMLLMKKMNGLLQLNQIQNFTQRNISQKCKGRASLKKMKADLDRQLEEKRRRLEGEEKLEEADVELRDYQMNVYEEREDQKKKRKKESSGLKKSKEIVKLGKRKREDFQRKKVIRIGCSIGSKNLGRIKIRVKGNASEEGDREEKVYGNDGRR</sequence>
<gene>
    <name evidence="3" type="ORF">POCTA_138.1.T0630098</name>
</gene>
<reference evidence="3" key="1">
    <citation type="submission" date="2021-01" db="EMBL/GenBank/DDBJ databases">
        <authorList>
            <consortium name="Genoscope - CEA"/>
            <person name="William W."/>
        </authorList>
    </citation>
    <scope>NUCLEOTIDE SEQUENCE</scope>
</reference>
<keyword evidence="4" id="KW-1185">Reference proteome</keyword>
<dbReference type="EMBL" id="CAJJDP010000062">
    <property type="protein sequence ID" value="CAD8174081.1"/>
    <property type="molecule type" value="Genomic_DNA"/>
</dbReference>
<dbReference type="Proteomes" id="UP000683925">
    <property type="component" value="Unassembled WGS sequence"/>
</dbReference>
<feature type="compositionally biased region" description="Basic and acidic residues" evidence="2">
    <location>
        <begin position="160"/>
        <end position="171"/>
    </location>
</feature>
<protein>
    <submittedName>
        <fullName evidence="3">Uncharacterized protein</fullName>
    </submittedName>
</protein>
<evidence type="ECO:0000313" key="3">
    <source>
        <dbReference type="EMBL" id="CAD8174081.1"/>
    </source>
</evidence>
<evidence type="ECO:0000313" key="4">
    <source>
        <dbReference type="Proteomes" id="UP000683925"/>
    </source>
</evidence>
<feature type="coiled-coil region" evidence="1">
    <location>
        <begin position="50"/>
        <end position="90"/>
    </location>
</feature>
<name>A0A8S1VBW0_PAROT</name>
<feature type="region of interest" description="Disordered" evidence="2">
    <location>
        <begin position="150"/>
        <end position="171"/>
    </location>
</feature>
<organism evidence="3 4">
    <name type="scientific">Paramecium octaurelia</name>
    <dbReference type="NCBI Taxonomy" id="43137"/>
    <lineage>
        <taxon>Eukaryota</taxon>
        <taxon>Sar</taxon>
        <taxon>Alveolata</taxon>
        <taxon>Ciliophora</taxon>
        <taxon>Intramacronucleata</taxon>
        <taxon>Oligohymenophorea</taxon>
        <taxon>Peniculida</taxon>
        <taxon>Parameciidae</taxon>
        <taxon>Paramecium</taxon>
    </lineage>
</organism>